<dbReference type="CDD" id="cd00060">
    <property type="entry name" value="FHA"/>
    <property type="match status" value="2"/>
</dbReference>
<evidence type="ECO:0000256" key="1">
    <source>
        <dbReference type="PROSITE-ProRule" id="PRU00175"/>
    </source>
</evidence>
<evidence type="ECO:0000259" key="4">
    <source>
        <dbReference type="PROSITE" id="PS50089"/>
    </source>
</evidence>
<feature type="compositionally biased region" description="Low complexity" evidence="2">
    <location>
        <begin position="158"/>
        <end position="170"/>
    </location>
</feature>
<dbReference type="InterPro" id="IPR000253">
    <property type="entry name" value="FHA_dom"/>
</dbReference>
<dbReference type="Pfam" id="PF13920">
    <property type="entry name" value="zf-C3HC4_3"/>
    <property type="match status" value="1"/>
</dbReference>
<feature type="region of interest" description="Disordered" evidence="2">
    <location>
        <begin position="150"/>
        <end position="170"/>
    </location>
</feature>
<feature type="domain" description="FHA" evidence="3">
    <location>
        <begin position="210"/>
        <end position="254"/>
    </location>
</feature>
<dbReference type="InterPro" id="IPR008984">
    <property type="entry name" value="SMAD_FHA_dom_sf"/>
</dbReference>
<keyword evidence="1" id="KW-0862">Zinc</keyword>
<dbReference type="GeneID" id="14909922"/>
<dbReference type="Pfam" id="PF00498">
    <property type="entry name" value="FHA"/>
    <property type="match status" value="2"/>
</dbReference>
<dbReference type="SUPFAM" id="SSF47769">
    <property type="entry name" value="SAM/Pointed domain"/>
    <property type="match status" value="1"/>
</dbReference>
<dbReference type="SUPFAM" id="SSF49879">
    <property type="entry name" value="SMAD/FHA domain"/>
    <property type="match status" value="2"/>
</dbReference>
<dbReference type="SMART" id="SM00454">
    <property type="entry name" value="SAM"/>
    <property type="match status" value="1"/>
</dbReference>
<dbReference type="InterPro" id="IPR050923">
    <property type="entry name" value="Cell_Proc_Reg/RNA_Proc"/>
</dbReference>
<dbReference type="OMA" id="NNEMFSQ"/>
<dbReference type="PANTHER" id="PTHR23308">
    <property type="entry name" value="NUCLEAR INHIBITOR OF PROTEIN PHOSPHATASE-1"/>
    <property type="match status" value="1"/>
</dbReference>
<dbReference type="Pfam" id="PF00536">
    <property type="entry name" value="SAM_1"/>
    <property type="match status" value="1"/>
</dbReference>
<evidence type="ECO:0000256" key="2">
    <source>
        <dbReference type="SAM" id="MobiDB-lite"/>
    </source>
</evidence>
<dbReference type="EMBL" id="GL983357">
    <property type="protein sequence ID" value="EGR33735.1"/>
    <property type="molecule type" value="Genomic_DNA"/>
</dbReference>
<dbReference type="PROSITE" id="PS50006">
    <property type="entry name" value="FHA_DOMAIN"/>
    <property type="match status" value="2"/>
</dbReference>
<accession>G0QM20</accession>
<keyword evidence="1" id="KW-0863">Zinc-finger</keyword>
<dbReference type="AlphaFoldDB" id="G0QM20"/>
<name>G0QM20_ICHMU</name>
<keyword evidence="1" id="KW-0479">Metal-binding</keyword>
<dbReference type="Gene3D" id="2.60.200.20">
    <property type="match status" value="2"/>
</dbReference>
<keyword evidence="7" id="KW-1185">Reference proteome</keyword>
<proteinExistence type="predicted"/>
<dbReference type="GO" id="GO:0008270">
    <property type="term" value="F:zinc ion binding"/>
    <property type="evidence" value="ECO:0007669"/>
    <property type="project" value="UniProtKB-KW"/>
</dbReference>
<dbReference type="OrthoDB" id="5855668at2759"/>
<evidence type="ECO:0000259" key="3">
    <source>
        <dbReference type="PROSITE" id="PS50006"/>
    </source>
</evidence>
<dbReference type="InParanoid" id="G0QM20"/>
<dbReference type="STRING" id="857967.G0QM20"/>
<organism evidence="6 7">
    <name type="scientific">Ichthyophthirius multifiliis</name>
    <name type="common">White spot disease agent</name>
    <name type="synonym">Ich</name>
    <dbReference type="NCBI Taxonomy" id="5932"/>
    <lineage>
        <taxon>Eukaryota</taxon>
        <taxon>Sar</taxon>
        <taxon>Alveolata</taxon>
        <taxon>Ciliophora</taxon>
        <taxon>Intramacronucleata</taxon>
        <taxon>Oligohymenophorea</taxon>
        <taxon>Hymenostomatida</taxon>
        <taxon>Ophryoglenina</taxon>
        <taxon>Ichthyophthirius</taxon>
    </lineage>
</organism>
<protein>
    <submittedName>
        <fullName evidence="6">Uncharacterized protein</fullName>
    </submittedName>
</protein>
<dbReference type="InterPro" id="IPR001660">
    <property type="entry name" value="SAM"/>
</dbReference>
<dbReference type="Gene3D" id="1.10.150.50">
    <property type="entry name" value="Transcription Factor, Ets-1"/>
    <property type="match status" value="1"/>
</dbReference>
<reference evidence="6 7" key="1">
    <citation type="submission" date="2011-07" db="EMBL/GenBank/DDBJ databases">
        <authorList>
            <person name="Coyne R."/>
            <person name="Brami D."/>
            <person name="Johnson J."/>
            <person name="Hostetler J."/>
            <person name="Hannick L."/>
            <person name="Clark T."/>
            <person name="Cassidy-Hanley D."/>
            <person name="Inman J."/>
        </authorList>
    </citation>
    <scope>NUCLEOTIDE SEQUENCE [LARGE SCALE GENOMIC DNA]</scope>
    <source>
        <strain evidence="6 7">G5</strain>
    </source>
</reference>
<dbReference type="PROSITE" id="PS50089">
    <property type="entry name" value="ZF_RING_2"/>
    <property type="match status" value="1"/>
</dbReference>
<dbReference type="Gene3D" id="3.30.40.10">
    <property type="entry name" value="Zinc/RING finger domain, C3HC4 (zinc finger)"/>
    <property type="match status" value="1"/>
</dbReference>
<dbReference type="InterPro" id="IPR013761">
    <property type="entry name" value="SAM/pointed_sf"/>
</dbReference>
<feature type="domain" description="FHA" evidence="3">
    <location>
        <begin position="331"/>
        <end position="381"/>
    </location>
</feature>
<dbReference type="SMART" id="SM00240">
    <property type="entry name" value="FHA"/>
    <property type="match status" value="2"/>
</dbReference>
<feature type="domain" description="SAM" evidence="5">
    <location>
        <begin position="17"/>
        <end position="71"/>
    </location>
</feature>
<dbReference type="Proteomes" id="UP000008983">
    <property type="component" value="Unassembled WGS sequence"/>
</dbReference>
<sequence length="477" mass="55967">MDFEKLKEFLPKDPIKWSIEDIKIWLDFIGLSQYYQYFQQHSVDGSCLTSLTESDLRDDLQVQTAIQRKKIKNWLNVGLKEYSSYLKKNKIIQEDQIIMSEYTKLQKFEEKDDKKFFDNFNISYTNNELEFQKQQKMIRVPNCDINALESSEEEENNQQEQQNPVIQSNNDINNNINNIINNLQEHNYELIIEPVEGVQANYFCIKEQGGKIGRHSSNQILILEESISRFHAEIEFKNNQFYLKDIGSTTGTFIKIKDKIQLTLDTVIEMGSNQYEVTKIKQDPPYVQLTVLEGVNQSNPPYDVFLQLFIIYFFNIKLIFTQEMIDKNEYFSIGRKNSNKIILPDDQHLSNLHAKIYFIDMKIILEDHGSTNGSWLRLSKEGIQSESYSLDNNTTFKIGTTSTYNCKIKCLEKENFQQQNNGIPNMVQWCVICCENERNVVFIPCRHNCTCIQCSKNIQECPICRTQIRDTVQIYKA</sequence>
<evidence type="ECO:0000313" key="6">
    <source>
        <dbReference type="EMBL" id="EGR33735.1"/>
    </source>
</evidence>
<evidence type="ECO:0000259" key="5">
    <source>
        <dbReference type="PROSITE" id="PS50105"/>
    </source>
</evidence>
<dbReference type="InterPro" id="IPR013083">
    <property type="entry name" value="Znf_RING/FYVE/PHD"/>
</dbReference>
<dbReference type="RefSeq" id="XP_004037721.1">
    <property type="nucleotide sequence ID" value="XM_004037673.1"/>
</dbReference>
<dbReference type="PROSITE" id="PS50105">
    <property type="entry name" value="SAM_DOMAIN"/>
    <property type="match status" value="1"/>
</dbReference>
<dbReference type="InterPro" id="IPR001841">
    <property type="entry name" value="Znf_RING"/>
</dbReference>
<gene>
    <name evidence="6" type="ORF">IMG5_041730</name>
</gene>
<dbReference type="eggNOG" id="KOG1571">
    <property type="taxonomic scope" value="Eukaryota"/>
</dbReference>
<evidence type="ECO:0000313" key="7">
    <source>
        <dbReference type="Proteomes" id="UP000008983"/>
    </source>
</evidence>
<feature type="domain" description="RING-type" evidence="4">
    <location>
        <begin position="430"/>
        <end position="465"/>
    </location>
</feature>